<comment type="subcellular location">
    <subcellularLocation>
        <location evidence="1">Nucleus</location>
    </subcellularLocation>
</comment>
<feature type="compositionally biased region" description="Basic and acidic residues" evidence="5">
    <location>
        <begin position="447"/>
        <end position="466"/>
    </location>
</feature>
<keyword evidence="9" id="KW-1185">Reference proteome</keyword>
<dbReference type="InterPro" id="IPR010541">
    <property type="entry name" value="Prp3_C"/>
</dbReference>
<keyword evidence="3" id="KW-0508">mRNA splicing</keyword>
<dbReference type="OrthoDB" id="10264544at2759"/>
<dbReference type="EMBL" id="OU892278">
    <property type="protein sequence ID" value="CAG9765253.1"/>
    <property type="molecule type" value="Genomic_DNA"/>
</dbReference>
<evidence type="ECO:0000256" key="2">
    <source>
        <dbReference type="ARBA" id="ARBA00022664"/>
    </source>
</evidence>
<evidence type="ECO:0000259" key="7">
    <source>
        <dbReference type="Pfam" id="PF08572"/>
    </source>
</evidence>
<evidence type="ECO:0000256" key="5">
    <source>
        <dbReference type="SAM" id="MobiDB-lite"/>
    </source>
</evidence>
<keyword evidence="2" id="KW-0507">mRNA processing</keyword>
<name>A0A9N9QNH5_9CUCU</name>
<sequence>MAYLSRREIEDLKPSIEKAVYKTLGSSDSSVLRVAIDCLTNGYDRRKIADKLDSYIDSKKATRLAERIQDLVNDLESSHKSKKRSYDDDRDRDRDSKKSRGDRDSEKRDRHLSDKDGIVRNMRIDPLPPPTKNNISLGSIKIPQASIYGIPTGLLNKGDAEKARKIAQLQAQIQSKLSTGILGNAIQIPIIPNKPQPLILDEEGRTIDKSGKAVQLTLVAPTLKANLRAQKRDQYRDKMDKKEDDSETKFIDPRIGIKPALRGKRALRFHEPGKFQQLAERLRMKTQLEKLQNEISQIAKKTGISSATKLALIAKTEGASDDVPAMEWWDSVVLQDNLDTLTETGKIAIKAESINNLVEHPTQMRCPTDPLKPIYMPVFLTKKERKKLRRQNRREMWKEEQEKIRLGLEPPPEPKLRISNLMRALGTEAVQDPTKIEAHVREQMAKRQKAHEEANAARKLTSEQKRDKKVKKLKEDTTLGVQVSIYRVLHLHELASKKFKIETNAKQLYMTGCVVLYPDCCVIVVEGGPKQQKKYKRLMLNRIKWEEDIVKDPDGNDIPNKCVLVWQGTTKQRNFGEVKFKVTPTEKLAREHFKKHKVEHYWDLAYSGAVLEQASDLVD</sequence>
<feature type="domain" description="Pre-mRNA-splicing factor 3" evidence="7">
    <location>
        <begin position="249"/>
        <end position="461"/>
    </location>
</feature>
<dbReference type="InterPro" id="IPR027104">
    <property type="entry name" value="Prp3"/>
</dbReference>
<gene>
    <name evidence="8" type="ORF">CEUTPL_LOCUS5867</name>
</gene>
<evidence type="ECO:0000256" key="3">
    <source>
        <dbReference type="ARBA" id="ARBA00023187"/>
    </source>
</evidence>
<feature type="region of interest" description="Disordered" evidence="5">
    <location>
        <begin position="447"/>
        <end position="471"/>
    </location>
</feature>
<protein>
    <submittedName>
        <fullName evidence="8">Uncharacterized protein</fullName>
    </submittedName>
</protein>
<dbReference type="Pfam" id="PF08572">
    <property type="entry name" value="PRP3"/>
    <property type="match status" value="1"/>
</dbReference>
<dbReference type="Pfam" id="PF06544">
    <property type="entry name" value="Prp3_C"/>
    <property type="match status" value="1"/>
</dbReference>
<proteinExistence type="predicted"/>
<dbReference type="Proteomes" id="UP001152799">
    <property type="component" value="Chromosome 2"/>
</dbReference>
<dbReference type="AlphaFoldDB" id="A0A9N9QNH5"/>
<dbReference type="InterPro" id="IPR013881">
    <property type="entry name" value="Pre-mRNA_splic_Prp3_dom"/>
</dbReference>
<accession>A0A9N9QNH5</accession>
<feature type="region of interest" description="Disordered" evidence="5">
    <location>
        <begin position="74"/>
        <end position="136"/>
    </location>
</feature>
<evidence type="ECO:0000313" key="9">
    <source>
        <dbReference type="Proteomes" id="UP001152799"/>
    </source>
</evidence>
<dbReference type="GO" id="GO:0046540">
    <property type="term" value="C:U4/U6 x U5 tri-snRNP complex"/>
    <property type="evidence" value="ECO:0007669"/>
    <property type="project" value="InterPro"/>
</dbReference>
<dbReference type="CDD" id="cd24162">
    <property type="entry name" value="Prp3_C"/>
    <property type="match status" value="1"/>
</dbReference>
<dbReference type="Gene3D" id="1.20.1390.10">
    <property type="entry name" value="PWI domain"/>
    <property type="match status" value="1"/>
</dbReference>
<feature type="domain" description="Small nuclear ribonucleoprotein Prp3 C-terminal" evidence="6">
    <location>
        <begin position="485"/>
        <end position="605"/>
    </location>
</feature>
<keyword evidence="4" id="KW-0539">Nucleus</keyword>
<evidence type="ECO:0000313" key="8">
    <source>
        <dbReference type="EMBL" id="CAG9765253.1"/>
    </source>
</evidence>
<reference evidence="8" key="1">
    <citation type="submission" date="2022-01" db="EMBL/GenBank/DDBJ databases">
        <authorList>
            <person name="King R."/>
        </authorList>
    </citation>
    <scope>NUCLEOTIDE SEQUENCE</scope>
</reference>
<organism evidence="8 9">
    <name type="scientific">Ceutorhynchus assimilis</name>
    <name type="common">cabbage seed weevil</name>
    <dbReference type="NCBI Taxonomy" id="467358"/>
    <lineage>
        <taxon>Eukaryota</taxon>
        <taxon>Metazoa</taxon>
        <taxon>Ecdysozoa</taxon>
        <taxon>Arthropoda</taxon>
        <taxon>Hexapoda</taxon>
        <taxon>Insecta</taxon>
        <taxon>Pterygota</taxon>
        <taxon>Neoptera</taxon>
        <taxon>Endopterygota</taxon>
        <taxon>Coleoptera</taxon>
        <taxon>Polyphaga</taxon>
        <taxon>Cucujiformia</taxon>
        <taxon>Curculionidae</taxon>
        <taxon>Ceutorhynchinae</taxon>
        <taxon>Ceutorhynchus</taxon>
    </lineage>
</organism>
<dbReference type="PANTHER" id="PTHR14212">
    <property type="entry name" value="U4/U6-ASSOCIATED RNA SPLICING FACTOR-RELATED"/>
    <property type="match status" value="1"/>
</dbReference>
<dbReference type="GO" id="GO:0000398">
    <property type="term" value="P:mRNA splicing, via spliceosome"/>
    <property type="evidence" value="ECO:0007669"/>
    <property type="project" value="InterPro"/>
</dbReference>
<feature type="compositionally biased region" description="Basic and acidic residues" evidence="5">
    <location>
        <begin position="76"/>
        <end position="118"/>
    </location>
</feature>
<dbReference type="PANTHER" id="PTHR14212:SF0">
    <property type="entry name" value="U4_U6 SMALL NUCLEAR RIBONUCLEOPROTEIN PRP3"/>
    <property type="match status" value="1"/>
</dbReference>
<evidence type="ECO:0000256" key="4">
    <source>
        <dbReference type="ARBA" id="ARBA00023242"/>
    </source>
</evidence>
<evidence type="ECO:0000256" key="1">
    <source>
        <dbReference type="ARBA" id="ARBA00004123"/>
    </source>
</evidence>
<evidence type="ECO:0000259" key="6">
    <source>
        <dbReference type="Pfam" id="PF06544"/>
    </source>
</evidence>